<feature type="repeat" description="WD" evidence="5">
    <location>
        <begin position="10"/>
        <end position="51"/>
    </location>
</feature>
<comment type="caution">
    <text evidence="10">The sequence shown here is derived from an EMBL/GenBank/DDBJ whole genome shotgun (WGS) entry which is preliminary data.</text>
</comment>
<evidence type="ECO:0000256" key="3">
    <source>
        <dbReference type="ARBA" id="ARBA00022737"/>
    </source>
</evidence>
<feature type="region of interest" description="Disordered" evidence="6">
    <location>
        <begin position="313"/>
        <end position="362"/>
    </location>
</feature>
<dbReference type="GO" id="GO:0043596">
    <property type="term" value="C:nuclear replication fork"/>
    <property type="evidence" value="ECO:0007669"/>
    <property type="project" value="TreeGrafter"/>
</dbReference>
<feature type="compositionally biased region" description="Basic and acidic residues" evidence="6">
    <location>
        <begin position="936"/>
        <end position="951"/>
    </location>
</feature>
<reference evidence="10 11" key="1">
    <citation type="submission" date="2016-03" db="EMBL/GenBank/DDBJ databases">
        <title>Comparative genomics of the ectomycorrhizal sister species Rhizopogon vinicolor and Rhizopogon vesiculosus (Basidiomycota: Boletales) reveals a divergence of the mating type B locus.</title>
        <authorList>
            <person name="Mujic A.B."/>
            <person name="Kuo A."/>
            <person name="Tritt A."/>
            <person name="Lipzen A."/>
            <person name="Chen C."/>
            <person name="Johnson J."/>
            <person name="Sharma A."/>
            <person name="Barry K."/>
            <person name="Grigoriev I.V."/>
            <person name="Spatafora J.W."/>
        </authorList>
    </citation>
    <scope>NUCLEOTIDE SEQUENCE [LARGE SCALE GENOMIC DNA]</scope>
    <source>
        <strain evidence="10 11">AM-OR11-056</strain>
    </source>
</reference>
<dbReference type="InterPro" id="IPR057646">
    <property type="entry name" value="WD40_WDHD1_1st"/>
</dbReference>
<dbReference type="GO" id="GO:0003682">
    <property type="term" value="F:chromatin binding"/>
    <property type="evidence" value="ECO:0007669"/>
    <property type="project" value="TreeGrafter"/>
</dbReference>
<evidence type="ECO:0000256" key="1">
    <source>
        <dbReference type="ARBA" id="ARBA00004123"/>
    </source>
</evidence>
<evidence type="ECO:0000256" key="6">
    <source>
        <dbReference type="SAM" id="MobiDB-lite"/>
    </source>
</evidence>
<keyword evidence="11" id="KW-1185">Reference proteome</keyword>
<feature type="compositionally biased region" description="Polar residues" evidence="6">
    <location>
        <begin position="1039"/>
        <end position="1064"/>
    </location>
</feature>
<evidence type="ECO:0000313" key="10">
    <source>
        <dbReference type="EMBL" id="OJA19620.1"/>
    </source>
</evidence>
<comment type="subcellular location">
    <subcellularLocation>
        <location evidence="1">Nucleus</location>
    </subcellularLocation>
</comment>
<feature type="domain" description="WDHD1/CFT4 second beta-propeller" evidence="7">
    <location>
        <begin position="400"/>
        <end position="704"/>
    </location>
</feature>
<feature type="domain" description="WDHD1/CFT4 helical bundle" evidence="8">
    <location>
        <begin position="715"/>
        <end position="806"/>
    </location>
</feature>
<feature type="compositionally biased region" description="Low complexity" evidence="6">
    <location>
        <begin position="324"/>
        <end position="334"/>
    </location>
</feature>
<protein>
    <submittedName>
        <fullName evidence="10">Uncharacterized protein</fullName>
    </submittedName>
</protein>
<keyword evidence="2 5" id="KW-0853">WD repeat</keyword>
<dbReference type="InterPro" id="IPR022100">
    <property type="entry name" value="WDHD1/CFT4_beta-prop_2nd"/>
</dbReference>
<dbReference type="GO" id="GO:0000278">
    <property type="term" value="P:mitotic cell cycle"/>
    <property type="evidence" value="ECO:0007669"/>
    <property type="project" value="TreeGrafter"/>
</dbReference>
<dbReference type="InterPro" id="IPR048591">
    <property type="entry name" value="WDHD1/CFT4_hel"/>
</dbReference>
<proteinExistence type="predicted"/>
<evidence type="ECO:0000313" key="11">
    <source>
        <dbReference type="Proteomes" id="UP000183567"/>
    </source>
</evidence>
<dbReference type="SMART" id="SM00320">
    <property type="entry name" value="WD40"/>
    <property type="match status" value="7"/>
</dbReference>
<dbReference type="InterPro" id="IPR036322">
    <property type="entry name" value="WD40_repeat_dom_sf"/>
</dbReference>
<gene>
    <name evidence="10" type="ORF">AZE42_03867</name>
</gene>
<dbReference type="STRING" id="180088.A0A1J8R6V2"/>
<feature type="compositionally biased region" description="Acidic residues" evidence="6">
    <location>
        <begin position="346"/>
        <end position="362"/>
    </location>
</feature>
<evidence type="ECO:0000256" key="5">
    <source>
        <dbReference type="PROSITE-ProRule" id="PRU00221"/>
    </source>
</evidence>
<dbReference type="Proteomes" id="UP000183567">
    <property type="component" value="Unassembled WGS sequence"/>
</dbReference>
<dbReference type="Pfam" id="PF20946">
    <property type="entry name" value="Ctf4_C"/>
    <property type="match status" value="1"/>
</dbReference>
<sequence length="1088" mass="119166">MASSSKAISNSAHQQGQTCIAFSRDGKIAYTGGLDTLVRIWHTDQGEDQEPEAAYEADEGITAVAAANDCWLSGGHDSEVRRYLPGKAQFDGLVASLAGAPIRSLAVDPSGKRVAVSSDELSVKIIDLDEITNVVVLQGGHKKRIRKTTWHPSGSILTTSSSDGTIVAWSISDGEAKVDNVIDGVIPEVTDSESPEFMHDCSAIWHPSGQYFFTASRTHEIVAISRETWTKTYSLSDPNTTGATTALALSANGVYLASACKQEISIWSVQTKRVLWRHPGTPNAFTIQIAFSPTENLLAWTDTEGVLSRWRDAIPASSPDPVRQTAASSAQGATTKRKSTPPLWGEEADVDAEGDDPYGGDDWIIDDLGNGMEEPESAKATRAVDGFVKEMVSITKAQPAFQPGSTPMENKKRYLAYNMVGVIEVTDQDTHHIVNVEFHDRSTRKGYHFTDHFKYDLGCLGERGALFACPPELDHPAQVIYKPYGTWSAQGDWTYVLPKGQRVLGLAAGGERPMRSLRDPSSSGGDIQGQGNIVIATSSGDVTFLSGSGMEIIVLGLEGEYVTMAAAEEYVLVVHRPGATTIDGSQSLVATLISFEDFQVLQEKPLPIPKGHTLRWIGTTEEGGPAIYDSAGYMHIMINHRRANRAAWARLMDTNTLERKQGKDESYWPVGLSQDTFMCLILKGRQDHPGFPRPLIQELPVRLPFRNQDPTDLPIEERIARERIHINIARDALGDELTSPDIDRREIELDKQLIKLIQAACKADKAPRVIELVKRLHFPNSIAAASQLAGFYRLIGLQEKIETIKLWRNENATPAEEAREGRRGLAYEDAPLGRPKPFQNFNPPPKVERPGLTRSAGVVEQTEFTASSAAIRAGRLQTTQASTSRSTSPEGKRKRDENDDDLASNAFDGEVKRRAVGEFDAVVPSPKPSNPFSRKTGQETKKNPFARKPELNKSIQKSESFFNKVEVAEGKRPAAVKGKEKEKKEVSRQSTLFGLPSKPLAEKEKRGPKKKVDDAPEPKEDTQNSPANSQAIDVEMQDLGQQGDATLVNDHSQSDPSNVLTDTQPLDADDEPIDWPDSPQAATVDDDE</sequence>
<keyword evidence="3" id="KW-0677">Repeat</keyword>
<dbReference type="Gene3D" id="2.130.10.10">
    <property type="entry name" value="YVTN repeat-like/Quinoprotein amine dehydrogenase"/>
    <property type="match status" value="2"/>
</dbReference>
<evidence type="ECO:0000259" key="9">
    <source>
        <dbReference type="Pfam" id="PF24817"/>
    </source>
</evidence>
<dbReference type="GO" id="GO:0006261">
    <property type="term" value="P:DNA-templated DNA replication"/>
    <property type="evidence" value="ECO:0007669"/>
    <property type="project" value="TreeGrafter"/>
</dbReference>
<dbReference type="AlphaFoldDB" id="A0A1J8R6V2"/>
<dbReference type="PROSITE" id="PS50294">
    <property type="entry name" value="WD_REPEATS_REGION"/>
    <property type="match status" value="2"/>
</dbReference>
<feature type="domain" description="WDHD1 first WD40" evidence="9">
    <location>
        <begin position="11"/>
        <end position="307"/>
    </location>
</feature>
<evidence type="ECO:0000259" key="7">
    <source>
        <dbReference type="Pfam" id="PF12341"/>
    </source>
</evidence>
<dbReference type="OrthoDB" id="427368at2759"/>
<evidence type="ECO:0000256" key="2">
    <source>
        <dbReference type="ARBA" id="ARBA00022574"/>
    </source>
</evidence>
<evidence type="ECO:0000256" key="4">
    <source>
        <dbReference type="ARBA" id="ARBA00023242"/>
    </source>
</evidence>
<dbReference type="InterPro" id="IPR001680">
    <property type="entry name" value="WD40_rpt"/>
</dbReference>
<dbReference type="Pfam" id="PF24817">
    <property type="entry name" value="WD40_WDHD1_1st"/>
    <property type="match status" value="1"/>
</dbReference>
<feature type="compositionally biased region" description="Basic and acidic residues" evidence="6">
    <location>
        <begin position="966"/>
        <end position="987"/>
    </location>
</feature>
<dbReference type="PROSITE" id="PS50082">
    <property type="entry name" value="WD_REPEATS_2"/>
    <property type="match status" value="2"/>
</dbReference>
<dbReference type="Pfam" id="PF12341">
    <property type="entry name" value="Mcl1_mid"/>
    <property type="match status" value="1"/>
</dbReference>
<dbReference type="GO" id="GO:0006281">
    <property type="term" value="P:DNA repair"/>
    <property type="evidence" value="ECO:0007669"/>
    <property type="project" value="TreeGrafter"/>
</dbReference>
<dbReference type="SUPFAM" id="SSF50978">
    <property type="entry name" value="WD40 repeat-like"/>
    <property type="match status" value="1"/>
</dbReference>
<dbReference type="InterPro" id="IPR015943">
    <property type="entry name" value="WD40/YVTN_repeat-like_dom_sf"/>
</dbReference>
<dbReference type="PANTHER" id="PTHR19932:SF10">
    <property type="entry name" value="WD REPEAT AND HMG-BOX DNA-BINDING PROTEIN 1"/>
    <property type="match status" value="1"/>
</dbReference>
<feature type="compositionally biased region" description="Low complexity" evidence="6">
    <location>
        <begin position="877"/>
        <end position="888"/>
    </location>
</feature>
<feature type="region of interest" description="Disordered" evidence="6">
    <location>
        <begin position="869"/>
        <end position="1088"/>
    </location>
</feature>
<accession>A0A1J8R6V2</accession>
<evidence type="ECO:0000259" key="8">
    <source>
        <dbReference type="Pfam" id="PF20946"/>
    </source>
</evidence>
<dbReference type="PANTHER" id="PTHR19932">
    <property type="entry name" value="WD REPEAT AND HMG-BOX DNA BINDING PROTEIN"/>
    <property type="match status" value="1"/>
</dbReference>
<name>A0A1J8R6V2_9AGAM</name>
<keyword evidence="4" id="KW-0539">Nucleus</keyword>
<dbReference type="EMBL" id="LVVM01000969">
    <property type="protein sequence ID" value="OJA19620.1"/>
    <property type="molecule type" value="Genomic_DNA"/>
</dbReference>
<organism evidence="10 11">
    <name type="scientific">Rhizopogon vesiculosus</name>
    <dbReference type="NCBI Taxonomy" id="180088"/>
    <lineage>
        <taxon>Eukaryota</taxon>
        <taxon>Fungi</taxon>
        <taxon>Dikarya</taxon>
        <taxon>Basidiomycota</taxon>
        <taxon>Agaricomycotina</taxon>
        <taxon>Agaricomycetes</taxon>
        <taxon>Agaricomycetidae</taxon>
        <taxon>Boletales</taxon>
        <taxon>Suillineae</taxon>
        <taxon>Rhizopogonaceae</taxon>
        <taxon>Rhizopogon</taxon>
    </lineage>
</organism>
<feature type="repeat" description="WD" evidence="5">
    <location>
        <begin position="138"/>
        <end position="179"/>
    </location>
</feature>
<feature type="compositionally biased region" description="Basic and acidic residues" evidence="6">
    <location>
        <begin position="1000"/>
        <end position="1022"/>
    </location>
</feature>
<feature type="region of interest" description="Disordered" evidence="6">
    <location>
        <begin position="828"/>
        <end position="856"/>
    </location>
</feature>